<organism evidence="2 3">
    <name type="scientific">Catenuloplanes nepalensis</name>
    <dbReference type="NCBI Taxonomy" id="587533"/>
    <lineage>
        <taxon>Bacteria</taxon>
        <taxon>Bacillati</taxon>
        <taxon>Actinomycetota</taxon>
        <taxon>Actinomycetes</taxon>
        <taxon>Micromonosporales</taxon>
        <taxon>Micromonosporaceae</taxon>
        <taxon>Catenuloplanes</taxon>
    </lineage>
</organism>
<accession>A0ABT9MPI0</accession>
<keyword evidence="1" id="KW-0812">Transmembrane</keyword>
<protein>
    <recommendedName>
        <fullName evidence="4">NADH dehydrogenase subunit 6</fullName>
    </recommendedName>
</protein>
<name>A0ABT9MPI0_9ACTN</name>
<dbReference type="EMBL" id="JAUSRA010000001">
    <property type="protein sequence ID" value="MDP9793330.1"/>
    <property type="molecule type" value="Genomic_DNA"/>
</dbReference>
<reference evidence="2 3" key="1">
    <citation type="submission" date="2023-07" db="EMBL/GenBank/DDBJ databases">
        <title>Sequencing the genomes of 1000 actinobacteria strains.</title>
        <authorList>
            <person name="Klenk H.-P."/>
        </authorList>
    </citation>
    <scope>NUCLEOTIDE SEQUENCE [LARGE SCALE GENOMIC DNA]</scope>
    <source>
        <strain evidence="2 3">DSM 44710</strain>
    </source>
</reference>
<gene>
    <name evidence="2" type="ORF">J2S43_001842</name>
</gene>
<dbReference type="Proteomes" id="UP001240984">
    <property type="component" value="Unassembled WGS sequence"/>
</dbReference>
<keyword evidence="1" id="KW-0472">Membrane</keyword>
<evidence type="ECO:0000313" key="2">
    <source>
        <dbReference type="EMBL" id="MDP9793330.1"/>
    </source>
</evidence>
<feature type="transmembrane region" description="Helical" evidence="1">
    <location>
        <begin position="6"/>
        <end position="28"/>
    </location>
</feature>
<comment type="caution">
    <text evidence="2">The sequence shown here is derived from an EMBL/GenBank/DDBJ whole genome shotgun (WGS) entry which is preliminary data.</text>
</comment>
<proteinExistence type="predicted"/>
<sequence length="32" mass="3469">MIAVRPWHLVLLLCIGGVSVLVAAVVALSRRR</sequence>
<evidence type="ECO:0008006" key="4">
    <source>
        <dbReference type="Google" id="ProtNLM"/>
    </source>
</evidence>
<evidence type="ECO:0000256" key="1">
    <source>
        <dbReference type="SAM" id="Phobius"/>
    </source>
</evidence>
<evidence type="ECO:0000313" key="3">
    <source>
        <dbReference type="Proteomes" id="UP001240984"/>
    </source>
</evidence>
<keyword evidence="3" id="KW-1185">Reference proteome</keyword>
<keyword evidence="1" id="KW-1133">Transmembrane helix</keyword>